<keyword evidence="3" id="KW-0902">Two-component regulatory system</keyword>
<feature type="domain" description="Response regulatory" evidence="9">
    <location>
        <begin position="1"/>
        <end position="102"/>
    </location>
</feature>
<dbReference type="Proteomes" id="UP000622653">
    <property type="component" value="Unassembled WGS sequence"/>
</dbReference>
<dbReference type="FunFam" id="1.10.10.10:FF:000018">
    <property type="entry name" value="DNA-binding response regulator ResD"/>
    <property type="match status" value="1"/>
</dbReference>
<dbReference type="GO" id="GO:0006355">
    <property type="term" value="P:regulation of DNA-templated transcription"/>
    <property type="evidence" value="ECO:0007669"/>
    <property type="project" value="InterPro"/>
</dbReference>
<dbReference type="InterPro" id="IPR011006">
    <property type="entry name" value="CheY-like_superfamily"/>
</dbReference>
<evidence type="ECO:0000256" key="2">
    <source>
        <dbReference type="ARBA" id="ARBA00022553"/>
    </source>
</evidence>
<dbReference type="GO" id="GO:0005829">
    <property type="term" value="C:cytosol"/>
    <property type="evidence" value="ECO:0007669"/>
    <property type="project" value="TreeGrafter"/>
</dbReference>
<evidence type="ECO:0000313" key="11">
    <source>
        <dbReference type="EMBL" id="MBF4501465.1"/>
    </source>
</evidence>
<dbReference type="InterPro" id="IPR039420">
    <property type="entry name" value="WalR-like"/>
</dbReference>
<dbReference type="PROSITE" id="PS50110">
    <property type="entry name" value="RESPONSE_REGULATORY"/>
    <property type="match status" value="1"/>
</dbReference>
<dbReference type="InterPro" id="IPR016032">
    <property type="entry name" value="Sig_transdc_resp-reg_C-effctor"/>
</dbReference>
<dbReference type="Pfam" id="PF00072">
    <property type="entry name" value="Response_reg"/>
    <property type="match status" value="1"/>
</dbReference>
<dbReference type="Gene3D" id="3.40.50.2300">
    <property type="match status" value="1"/>
</dbReference>
<accession>A0A8J7GCB4</accession>
<dbReference type="SMART" id="SM00862">
    <property type="entry name" value="Trans_reg_C"/>
    <property type="match status" value="1"/>
</dbReference>
<keyword evidence="12" id="KW-1185">Reference proteome</keyword>
<evidence type="ECO:0000259" key="10">
    <source>
        <dbReference type="PROSITE" id="PS51755"/>
    </source>
</evidence>
<dbReference type="InterPro" id="IPR001789">
    <property type="entry name" value="Sig_transdc_resp-reg_receiver"/>
</dbReference>
<dbReference type="InterPro" id="IPR001867">
    <property type="entry name" value="OmpR/PhoB-type_DNA-bd"/>
</dbReference>
<dbReference type="Pfam" id="PF00486">
    <property type="entry name" value="Trans_reg_C"/>
    <property type="match status" value="1"/>
</dbReference>
<evidence type="ECO:0000256" key="6">
    <source>
        <dbReference type="ARBA" id="ARBA00023163"/>
    </source>
</evidence>
<feature type="modified residue" description="4-aspartylphosphate" evidence="7">
    <location>
        <position position="38"/>
    </location>
</feature>
<dbReference type="InterPro" id="IPR036388">
    <property type="entry name" value="WH-like_DNA-bd_sf"/>
</dbReference>
<dbReference type="GO" id="GO:0000156">
    <property type="term" value="F:phosphorelay response regulator activity"/>
    <property type="evidence" value="ECO:0007669"/>
    <property type="project" value="TreeGrafter"/>
</dbReference>
<organism evidence="11 12">
    <name type="scientific">Savagea serpentis</name>
    <dbReference type="NCBI Taxonomy" id="2785297"/>
    <lineage>
        <taxon>Bacteria</taxon>
        <taxon>Bacillati</taxon>
        <taxon>Bacillota</taxon>
        <taxon>Bacilli</taxon>
        <taxon>Bacillales</taxon>
        <taxon>Caryophanaceae</taxon>
        <taxon>Savagea</taxon>
    </lineage>
</organism>
<dbReference type="SUPFAM" id="SSF46894">
    <property type="entry name" value="C-terminal effector domain of the bipartite response regulators"/>
    <property type="match status" value="1"/>
</dbReference>
<gene>
    <name evidence="11" type="ORF">IRY55_08830</name>
</gene>
<evidence type="ECO:0000256" key="3">
    <source>
        <dbReference type="ARBA" id="ARBA00023012"/>
    </source>
</evidence>
<feature type="DNA-binding region" description="OmpR/PhoB-type" evidence="8">
    <location>
        <begin position="112"/>
        <end position="210"/>
    </location>
</feature>
<dbReference type="Gene3D" id="6.10.250.690">
    <property type="match status" value="1"/>
</dbReference>
<evidence type="ECO:0000259" key="9">
    <source>
        <dbReference type="PROSITE" id="PS50110"/>
    </source>
</evidence>
<dbReference type="SMART" id="SM00448">
    <property type="entry name" value="REC"/>
    <property type="match status" value="1"/>
</dbReference>
<evidence type="ECO:0000256" key="1">
    <source>
        <dbReference type="ARBA" id="ARBA00004496"/>
    </source>
</evidence>
<evidence type="ECO:0000313" key="12">
    <source>
        <dbReference type="Proteomes" id="UP000622653"/>
    </source>
</evidence>
<dbReference type="SUPFAM" id="SSF52172">
    <property type="entry name" value="CheY-like"/>
    <property type="match status" value="1"/>
</dbReference>
<dbReference type="PANTHER" id="PTHR48111">
    <property type="entry name" value="REGULATOR OF RPOS"/>
    <property type="match status" value="1"/>
</dbReference>
<protein>
    <submittedName>
        <fullName evidence="11">Response regulator transcription factor</fullName>
    </submittedName>
</protein>
<evidence type="ECO:0000256" key="5">
    <source>
        <dbReference type="ARBA" id="ARBA00023125"/>
    </source>
</evidence>
<dbReference type="CDD" id="cd00383">
    <property type="entry name" value="trans_reg_C"/>
    <property type="match status" value="1"/>
</dbReference>
<comment type="subcellular location">
    <subcellularLocation>
        <location evidence="1">Cytoplasm</location>
    </subcellularLocation>
</comment>
<keyword evidence="2 7" id="KW-0597">Phosphoprotein</keyword>
<dbReference type="Gene3D" id="1.10.10.10">
    <property type="entry name" value="Winged helix-like DNA-binding domain superfamily/Winged helix DNA-binding domain"/>
    <property type="match status" value="1"/>
</dbReference>
<evidence type="ECO:0000256" key="8">
    <source>
        <dbReference type="PROSITE-ProRule" id="PRU01091"/>
    </source>
</evidence>
<proteinExistence type="predicted"/>
<dbReference type="GO" id="GO:0000976">
    <property type="term" value="F:transcription cis-regulatory region binding"/>
    <property type="evidence" value="ECO:0007669"/>
    <property type="project" value="TreeGrafter"/>
</dbReference>
<sequence>MIRIILEKEGWTNITVVHTYQEAKDAIQRSAFDLYLLDIMLPDGSGLDLATVAREKGNAPIFFLTALTSDADVLTGFMQGADDYIKKPFNPLELAARVNAQMKRYVGQHDGNARIRFGNCILDTKAALLLVENQEVELTGKQYQLLAFFATHLDQVLSKEQLYEAVWQEEYIDDNTIMVHIRKLREKIEDNPSDPQLLVTMRGIGYKLKREA</sequence>
<keyword evidence="5 8" id="KW-0238">DNA-binding</keyword>
<dbReference type="CDD" id="cd17574">
    <property type="entry name" value="REC_OmpR"/>
    <property type="match status" value="1"/>
</dbReference>
<feature type="domain" description="OmpR/PhoB-type" evidence="10">
    <location>
        <begin position="112"/>
        <end position="210"/>
    </location>
</feature>
<comment type="caution">
    <text evidence="11">The sequence shown here is derived from an EMBL/GenBank/DDBJ whole genome shotgun (WGS) entry which is preliminary data.</text>
</comment>
<dbReference type="AlphaFoldDB" id="A0A8J7GCB4"/>
<keyword evidence="4" id="KW-0805">Transcription regulation</keyword>
<name>A0A8J7GCB4_9BACL</name>
<evidence type="ECO:0000256" key="4">
    <source>
        <dbReference type="ARBA" id="ARBA00023015"/>
    </source>
</evidence>
<dbReference type="PANTHER" id="PTHR48111:SF52">
    <property type="entry name" value="TRANSCRIPTIONAL REGULATORY PROTEIN YVRH"/>
    <property type="match status" value="1"/>
</dbReference>
<keyword evidence="6" id="KW-0804">Transcription</keyword>
<evidence type="ECO:0000256" key="7">
    <source>
        <dbReference type="PROSITE-ProRule" id="PRU00169"/>
    </source>
</evidence>
<dbReference type="GO" id="GO:0032993">
    <property type="term" value="C:protein-DNA complex"/>
    <property type="evidence" value="ECO:0007669"/>
    <property type="project" value="TreeGrafter"/>
</dbReference>
<dbReference type="PROSITE" id="PS51755">
    <property type="entry name" value="OMPR_PHOB"/>
    <property type="match status" value="1"/>
</dbReference>
<reference evidence="11" key="1">
    <citation type="submission" date="2020-11" db="EMBL/GenBank/DDBJ databases">
        <title>Multidrug resistant novel bacterium Savagea serpentis sp. nov., isolated from the scats of a vine snake (Ahaetulla nasuta).</title>
        <authorList>
            <person name="Venkata Ramana V."/>
            <person name="Vikas Patil S."/>
            <person name="Yogita Lugani V."/>
        </authorList>
    </citation>
    <scope>NUCLEOTIDE SEQUENCE</scope>
    <source>
        <strain evidence="11">SN6</strain>
    </source>
</reference>
<dbReference type="EMBL" id="JADKPV010000004">
    <property type="protein sequence ID" value="MBF4501465.1"/>
    <property type="molecule type" value="Genomic_DNA"/>
</dbReference>